<feature type="domain" description="CCHC-type" evidence="6">
    <location>
        <begin position="305"/>
        <end position="320"/>
    </location>
</feature>
<evidence type="ECO:0000256" key="2">
    <source>
        <dbReference type="ARBA" id="ARBA00022771"/>
    </source>
</evidence>
<keyword evidence="3" id="KW-0862">Zinc</keyword>
<feature type="domain" description="GRF-type" evidence="7">
    <location>
        <begin position="193"/>
        <end position="235"/>
    </location>
</feature>
<dbReference type="PROSITE" id="PS51999">
    <property type="entry name" value="ZF_GRF"/>
    <property type="match status" value="2"/>
</dbReference>
<accession>A0A6V7QF13</accession>
<evidence type="ECO:0000256" key="3">
    <source>
        <dbReference type="ARBA" id="ARBA00022833"/>
    </source>
</evidence>
<dbReference type="AlphaFoldDB" id="A0A6V7QF13"/>
<evidence type="ECO:0000256" key="5">
    <source>
        <dbReference type="SAM" id="MobiDB-lite"/>
    </source>
</evidence>
<dbReference type="PANTHER" id="PTHR33680">
    <property type="entry name" value="OS07G0190500 PROTEIN"/>
    <property type="match status" value="1"/>
</dbReference>
<dbReference type="SUPFAM" id="SSF57756">
    <property type="entry name" value="Retrovirus zinc finger-like domains"/>
    <property type="match status" value="1"/>
</dbReference>
<evidence type="ECO:0000259" key="6">
    <source>
        <dbReference type="PROSITE" id="PS50158"/>
    </source>
</evidence>
<feature type="compositionally biased region" description="Polar residues" evidence="5">
    <location>
        <begin position="91"/>
        <end position="109"/>
    </location>
</feature>
<proteinExistence type="predicted"/>
<dbReference type="GO" id="GO:0008270">
    <property type="term" value="F:zinc ion binding"/>
    <property type="evidence" value="ECO:0007669"/>
    <property type="project" value="UniProtKB-KW"/>
</dbReference>
<organism evidence="8">
    <name type="scientific">Ananas comosus var. bracteatus</name>
    <name type="common">red pineapple</name>
    <dbReference type="NCBI Taxonomy" id="296719"/>
    <lineage>
        <taxon>Eukaryota</taxon>
        <taxon>Viridiplantae</taxon>
        <taxon>Streptophyta</taxon>
        <taxon>Embryophyta</taxon>
        <taxon>Tracheophyta</taxon>
        <taxon>Spermatophyta</taxon>
        <taxon>Magnoliopsida</taxon>
        <taxon>Liliopsida</taxon>
        <taxon>Poales</taxon>
        <taxon>Bromeliaceae</taxon>
        <taxon>Bromelioideae</taxon>
        <taxon>Ananas</taxon>
    </lineage>
</organism>
<dbReference type="InterPro" id="IPR010666">
    <property type="entry name" value="Znf_GRF"/>
</dbReference>
<feature type="domain" description="CCHC-type" evidence="6">
    <location>
        <begin position="268"/>
        <end position="283"/>
    </location>
</feature>
<reference evidence="8" key="1">
    <citation type="submission" date="2020-07" db="EMBL/GenBank/DDBJ databases">
        <authorList>
            <person name="Lin J."/>
        </authorList>
    </citation>
    <scope>NUCLEOTIDE SEQUENCE</scope>
</reference>
<keyword evidence="1" id="KW-0479">Metal-binding</keyword>
<protein>
    <submittedName>
        <fullName evidence="8">Uncharacterized protein</fullName>
    </submittedName>
</protein>
<keyword evidence="2 4" id="KW-0863">Zinc-finger</keyword>
<evidence type="ECO:0000256" key="1">
    <source>
        <dbReference type="ARBA" id="ARBA00022723"/>
    </source>
</evidence>
<dbReference type="PROSITE" id="PS50158">
    <property type="entry name" value="ZF_CCHC"/>
    <property type="match status" value="2"/>
</dbReference>
<dbReference type="PANTHER" id="PTHR33680:SF1">
    <property type="entry name" value="OS05G0489500 PROTEIN"/>
    <property type="match status" value="1"/>
</dbReference>
<dbReference type="EMBL" id="LR862135">
    <property type="protein sequence ID" value="CAD1841561.1"/>
    <property type="molecule type" value="Genomic_DNA"/>
</dbReference>
<sequence length="339" mass="36877">MDAPHVYSRNGRERPLRARRGRGRRRVETMHDDANYLALVEEAEAAAAGKAKRPKLADEGSYTAALKGSHSFVWQQQQQQQQQQKQKQQRRTPNQPIYNSKSDFRSSIWSKEGGGKGEEIPERACPCGSGTCSVLTSATAKNPGRKFYRCPLRAVENGGCNFFEWCDSPSSSIPTAPSTTNYQSGSSALELPCPCGAGSCPVLTTKTGKNVGRQYYRCPADGNGSCGFFKWCDDHISVASQPSLALQKRSLNNSLGSQLSNEKSSSSCFKCGQKGHWAKDCPNQSSDSYADKGGSRFVSATSGTCFKCGKPGHWSRDCPNQKSGAAFVRTNCSNAFRSC</sequence>
<feature type="region of interest" description="Disordered" evidence="5">
    <location>
        <begin position="72"/>
        <end position="120"/>
    </location>
</feature>
<gene>
    <name evidence="8" type="ORF">CB5_LOCUS24772</name>
</gene>
<dbReference type="InterPro" id="IPR036875">
    <property type="entry name" value="Znf_CCHC_sf"/>
</dbReference>
<name>A0A6V7QF13_ANACO</name>
<dbReference type="Gene3D" id="4.10.60.10">
    <property type="entry name" value="Zinc finger, CCHC-type"/>
    <property type="match status" value="2"/>
</dbReference>
<evidence type="ECO:0000256" key="4">
    <source>
        <dbReference type="PROSITE-ProRule" id="PRU00047"/>
    </source>
</evidence>
<feature type="region of interest" description="Disordered" evidence="5">
    <location>
        <begin position="1"/>
        <end position="32"/>
    </location>
</feature>
<dbReference type="Pfam" id="PF00098">
    <property type="entry name" value="zf-CCHC"/>
    <property type="match status" value="2"/>
</dbReference>
<dbReference type="SMART" id="SM00343">
    <property type="entry name" value="ZnF_C2HC"/>
    <property type="match status" value="2"/>
</dbReference>
<feature type="domain" description="GRF-type" evidence="7">
    <location>
        <begin position="125"/>
        <end position="169"/>
    </location>
</feature>
<evidence type="ECO:0000259" key="7">
    <source>
        <dbReference type="PROSITE" id="PS51999"/>
    </source>
</evidence>
<evidence type="ECO:0000313" key="8">
    <source>
        <dbReference type="EMBL" id="CAD1841561.1"/>
    </source>
</evidence>
<feature type="compositionally biased region" description="Low complexity" evidence="5">
    <location>
        <begin position="75"/>
        <end position="86"/>
    </location>
</feature>
<dbReference type="Pfam" id="PF06839">
    <property type="entry name" value="Zn_ribbon_GRF"/>
    <property type="match status" value="2"/>
</dbReference>
<dbReference type="GO" id="GO:0003676">
    <property type="term" value="F:nucleic acid binding"/>
    <property type="evidence" value="ECO:0007669"/>
    <property type="project" value="InterPro"/>
</dbReference>
<dbReference type="InterPro" id="IPR001878">
    <property type="entry name" value="Znf_CCHC"/>
</dbReference>